<accession>A0ABT0HGT9</accession>
<dbReference type="InterPro" id="IPR036380">
    <property type="entry name" value="Isochorismatase-like_sf"/>
</dbReference>
<comment type="caution">
    <text evidence="3">The sequence shown here is derived from an EMBL/GenBank/DDBJ whole genome shotgun (WGS) entry which is preliminary data.</text>
</comment>
<dbReference type="Pfam" id="PF00857">
    <property type="entry name" value="Isochorismatase"/>
    <property type="match status" value="1"/>
</dbReference>
<keyword evidence="1" id="KW-0378">Hydrolase</keyword>
<dbReference type="InterPro" id="IPR050272">
    <property type="entry name" value="Isochorismatase-like_hydrls"/>
</dbReference>
<dbReference type="EMBL" id="JALPRF010000001">
    <property type="protein sequence ID" value="MCK8491200.1"/>
    <property type="molecule type" value="Genomic_DNA"/>
</dbReference>
<evidence type="ECO:0000256" key="1">
    <source>
        <dbReference type="ARBA" id="ARBA00022801"/>
    </source>
</evidence>
<dbReference type="PANTHER" id="PTHR43540">
    <property type="entry name" value="PEROXYUREIDOACRYLATE/UREIDOACRYLATE AMIDOHYDROLASE-RELATED"/>
    <property type="match status" value="1"/>
</dbReference>
<dbReference type="CDD" id="cd00431">
    <property type="entry name" value="cysteine_hydrolases"/>
    <property type="match status" value="1"/>
</dbReference>
<evidence type="ECO:0000313" key="4">
    <source>
        <dbReference type="Proteomes" id="UP001202180"/>
    </source>
</evidence>
<protein>
    <submittedName>
        <fullName evidence="3">Isochorismatase family protein</fullName>
    </submittedName>
</protein>
<organism evidence="3 4">
    <name type="scientific">Spirosoma liriopis</name>
    <dbReference type="NCBI Taxonomy" id="2937440"/>
    <lineage>
        <taxon>Bacteria</taxon>
        <taxon>Pseudomonadati</taxon>
        <taxon>Bacteroidota</taxon>
        <taxon>Cytophagia</taxon>
        <taxon>Cytophagales</taxon>
        <taxon>Cytophagaceae</taxon>
        <taxon>Spirosoma</taxon>
    </lineage>
</organism>
<evidence type="ECO:0000259" key="2">
    <source>
        <dbReference type="Pfam" id="PF00857"/>
    </source>
</evidence>
<sequence length="200" mass="21786">MLTALDKQTALVLIDLQKGIVNGDKAHPTPTIIHNASRLKAAFRQERLPVIVVHVEPIGAPASLVRSEKSNFPKDAAGQQQALDIMRAAGFFDIVEPIKPESDDIQITKETWDAFYNTSLHEELQKLNITGIVLAGISTSIGVEGTARSANERGYNLTFATDAMTDIVAAAHHNSLTYIFPRIGELATTDEIIAMLPDRT</sequence>
<dbReference type="PANTHER" id="PTHR43540:SF7">
    <property type="entry name" value="ISOCHORISMATASE FAMILY PROTEIN YECD"/>
    <property type="match status" value="1"/>
</dbReference>
<evidence type="ECO:0000313" key="3">
    <source>
        <dbReference type="EMBL" id="MCK8491200.1"/>
    </source>
</evidence>
<reference evidence="3 4" key="1">
    <citation type="submission" date="2022-04" db="EMBL/GenBank/DDBJ databases">
        <title>Spirosoma sp. strain RP8 genome sequencing and assembly.</title>
        <authorList>
            <person name="Jung Y."/>
        </authorList>
    </citation>
    <scope>NUCLEOTIDE SEQUENCE [LARGE SCALE GENOMIC DNA]</scope>
    <source>
        <strain evidence="3 4">RP8</strain>
    </source>
</reference>
<dbReference type="Gene3D" id="3.40.50.850">
    <property type="entry name" value="Isochorismatase-like"/>
    <property type="match status" value="1"/>
</dbReference>
<keyword evidence="4" id="KW-1185">Reference proteome</keyword>
<proteinExistence type="predicted"/>
<dbReference type="SUPFAM" id="SSF52499">
    <property type="entry name" value="Isochorismatase-like hydrolases"/>
    <property type="match status" value="1"/>
</dbReference>
<feature type="domain" description="Isochorismatase-like" evidence="2">
    <location>
        <begin position="9"/>
        <end position="191"/>
    </location>
</feature>
<name>A0ABT0HGT9_9BACT</name>
<gene>
    <name evidence="3" type="ORF">M0L20_05005</name>
</gene>
<dbReference type="Proteomes" id="UP001202180">
    <property type="component" value="Unassembled WGS sequence"/>
</dbReference>
<dbReference type="RefSeq" id="WP_248475960.1">
    <property type="nucleotide sequence ID" value="NZ_JALPRF010000001.1"/>
</dbReference>
<dbReference type="InterPro" id="IPR000868">
    <property type="entry name" value="Isochorismatase-like_dom"/>
</dbReference>